<evidence type="ECO:0000313" key="4">
    <source>
        <dbReference type="EMBL" id="WEK37584.1"/>
    </source>
</evidence>
<name>A0AAJ5WUE5_9BACT</name>
<gene>
    <name evidence="4" type="ORF">P0Y53_08720</name>
</gene>
<evidence type="ECO:0000313" key="5">
    <source>
        <dbReference type="Proteomes" id="UP001220610"/>
    </source>
</evidence>
<dbReference type="Proteomes" id="UP001220610">
    <property type="component" value="Chromosome"/>
</dbReference>
<evidence type="ECO:0000256" key="3">
    <source>
        <dbReference type="ARBA" id="ARBA00022679"/>
    </source>
</evidence>
<comment type="similarity">
    <text evidence="1">Belongs to the glycosyltransferase 2 family.</text>
</comment>
<dbReference type="Gene3D" id="3.90.550.10">
    <property type="entry name" value="Spore Coat Polysaccharide Biosynthesis Protein SpsA, Chain A"/>
    <property type="match status" value="1"/>
</dbReference>
<evidence type="ECO:0000256" key="1">
    <source>
        <dbReference type="ARBA" id="ARBA00006739"/>
    </source>
</evidence>
<dbReference type="EMBL" id="CP119311">
    <property type="protein sequence ID" value="WEK37584.1"/>
    <property type="molecule type" value="Genomic_DNA"/>
</dbReference>
<accession>A0AAJ5WUE5</accession>
<dbReference type="InterPro" id="IPR029044">
    <property type="entry name" value="Nucleotide-diphossugar_trans"/>
</dbReference>
<keyword evidence="3" id="KW-0808">Transferase</keyword>
<protein>
    <submittedName>
        <fullName evidence="4">Glycosyltransferase family 2 protein</fullName>
    </submittedName>
</protein>
<keyword evidence="2" id="KW-0328">Glycosyltransferase</keyword>
<dbReference type="GO" id="GO:0016757">
    <property type="term" value="F:glycosyltransferase activity"/>
    <property type="evidence" value="ECO:0007669"/>
    <property type="project" value="UniProtKB-KW"/>
</dbReference>
<proteinExistence type="inferred from homology"/>
<dbReference type="PANTHER" id="PTHR43179">
    <property type="entry name" value="RHAMNOSYLTRANSFERASE WBBL"/>
    <property type="match status" value="1"/>
</dbReference>
<dbReference type="PANTHER" id="PTHR43179:SF12">
    <property type="entry name" value="GALACTOFURANOSYLTRANSFERASE GLFT2"/>
    <property type="match status" value="1"/>
</dbReference>
<dbReference type="AlphaFoldDB" id="A0AAJ5WUE5"/>
<sequence>MKTCYVVVVNYKRWEDTVACLRSLFGSQYPAIKALVVDNLSGNQSLEQIAGQLRAAPLEWPAVQGQADFTLTTAESLSGLDFRQLPDLLLVQNNRNAGFAAGNNLVLQYLQHLDGYVFLLNPDMTLHPAALQALSGATLQWPNAVFGLQTRSFDQPDQVLFYGGGTIRYATATVKMQETPTDGSQLDYISGGALFLDATTLKAVGLLPEDYFLYWEETDWCQQAIRKGYTLAVCPEAICYDKVSTVIGRGFLSDYYYTRNGLLFLRKYAKGSLPTALLGTFLRAGKRLLAGRGDRAKGMWRGVVDFLTGKDNGH</sequence>
<organism evidence="4 5">
    <name type="scientific">Candidatus Pseudobacter hemicellulosilyticus</name>
    <dbReference type="NCBI Taxonomy" id="3121375"/>
    <lineage>
        <taxon>Bacteria</taxon>
        <taxon>Pseudomonadati</taxon>
        <taxon>Bacteroidota</taxon>
        <taxon>Chitinophagia</taxon>
        <taxon>Chitinophagales</taxon>
        <taxon>Chitinophagaceae</taxon>
        <taxon>Pseudobacter</taxon>
    </lineage>
</organism>
<dbReference type="SUPFAM" id="SSF53448">
    <property type="entry name" value="Nucleotide-diphospho-sugar transferases"/>
    <property type="match status" value="1"/>
</dbReference>
<reference evidence="4" key="1">
    <citation type="submission" date="2023-03" db="EMBL/GenBank/DDBJ databases">
        <title>Andean soil-derived lignocellulolytic bacterial consortium as a source of novel taxa and putative plastic-active enzymes.</title>
        <authorList>
            <person name="Diaz-Garcia L."/>
            <person name="Chuvochina M."/>
            <person name="Feuerriegel G."/>
            <person name="Bunk B."/>
            <person name="Sproer C."/>
            <person name="Streit W.R."/>
            <person name="Rodriguez L.M."/>
            <person name="Overmann J."/>
            <person name="Jimenez D.J."/>
        </authorList>
    </citation>
    <scope>NUCLEOTIDE SEQUENCE</scope>
    <source>
        <strain evidence="4">MAG 7</strain>
    </source>
</reference>
<evidence type="ECO:0000256" key="2">
    <source>
        <dbReference type="ARBA" id="ARBA00022676"/>
    </source>
</evidence>